<dbReference type="AlphaFoldDB" id="A0A0F9UNC7"/>
<comment type="caution">
    <text evidence="2">The sequence shown here is derived from an EMBL/GenBank/DDBJ whole genome shotgun (WGS) entry which is preliminary data.</text>
</comment>
<name>A0A0F9UNC7_9ZZZZ</name>
<keyword evidence="1" id="KW-0812">Transmembrane</keyword>
<reference evidence="2" key="1">
    <citation type="journal article" date="2015" name="Nature">
        <title>Complex archaea that bridge the gap between prokaryotes and eukaryotes.</title>
        <authorList>
            <person name="Spang A."/>
            <person name="Saw J.H."/>
            <person name="Jorgensen S.L."/>
            <person name="Zaremba-Niedzwiedzka K."/>
            <person name="Martijn J."/>
            <person name="Lind A.E."/>
            <person name="van Eijk R."/>
            <person name="Schleper C."/>
            <person name="Guy L."/>
            <person name="Ettema T.J."/>
        </authorList>
    </citation>
    <scope>NUCLEOTIDE SEQUENCE</scope>
</reference>
<dbReference type="EMBL" id="LAZR01000088">
    <property type="protein sequence ID" value="KKN93164.1"/>
    <property type="molecule type" value="Genomic_DNA"/>
</dbReference>
<feature type="transmembrane region" description="Helical" evidence="1">
    <location>
        <begin position="7"/>
        <end position="27"/>
    </location>
</feature>
<evidence type="ECO:0000256" key="1">
    <source>
        <dbReference type="SAM" id="Phobius"/>
    </source>
</evidence>
<evidence type="ECO:0000313" key="2">
    <source>
        <dbReference type="EMBL" id="KKN93164.1"/>
    </source>
</evidence>
<keyword evidence="1" id="KW-1133">Transmembrane helix</keyword>
<accession>A0A0F9UNC7</accession>
<sequence>MTRQQGVRIATLLSVVILAFFAFGFWLSKPQQGDAMQWRTDYEKSLWAPLQRQQLTLGDASEALGHGTLWMISSEGKPLLVSRYTLESDDLSWRVQAVLKLTPQQRDSLVQAQAWEPELPDQPINSSVADALKGQPVLRLSLIPSEPLALSDVQSTMGNPDLRLPVSEGEEAWVYPKIGAVVAVGEEQAHSIMFGLRNDLTGE</sequence>
<proteinExistence type="predicted"/>
<protein>
    <submittedName>
        <fullName evidence="2">Uncharacterized protein</fullName>
    </submittedName>
</protein>
<keyword evidence="1" id="KW-0472">Membrane</keyword>
<organism evidence="2">
    <name type="scientific">marine sediment metagenome</name>
    <dbReference type="NCBI Taxonomy" id="412755"/>
    <lineage>
        <taxon>unclassified sequences</taxon>
        <taxon>metagenomes</taxon>
        <taxon>ecological metagenomes</taxon>
    </lineage>
</organism>
<gene>
    <name evidence="2" type="ORF">LCGC14_0200290</name>
</gene>